<dbReference type="InterPro" id="IPR019734">
    <property type="entry name" value="TPR_rpt"/>
</dbReference>
<keyword evidence="4" id="KW-1185">Reference proteome</keyword>
<dbReference type="InterPro" id="IPR006597">
    <property type="entry name" value="Sel1-like"/>
</dbReference>
<gene>
    <name evidence="3" type="ORF">PPENT_87.1.T1360082</name>
</gene>
<feature type="coiled-coil region" evidence="2">
    <location>
        <begin position="205"/>
        <end position="239"/>
    </location>
</feature>
<feature type="repeat" description="TPR" evidence="1">
    <location>
        <begin position="533"/>
        <end position="566"/>
    </location>
</feature>
<dbReference type="SMART" id="SM00671">
    <property type="entry name" value="SEL1"/>
    <property type="match status" value="5"/>
</dbReference>
<protein>
    <submittedName>
        <fullName evidence="3">Uncharacterized protein</fullName>
    </submittedName>
</protein>
<dbReference type="AlphaFoldDB" id="A0A8S1XST1"/>
<dbReference type="EMBL" id="CAJJDO010000136">
    <property type="protein sequence ID" value="CAD8204189.1"/>
    <property type="molecule type" value="Genomic_DNA"/>
</dbReference>
<evidence type="ECO:0000313" key="3">
    <source>
        <dbReference type="EMBL" id="CAD8204189.1"/>
    </source>
</evidence>
<evidence type="ECO:0000313" key="4">
    <source>
        <dbReference type="Proteomes" id="UP000689195"/>
    </source>
</evidence>
<proteinExistence type="predicted"/>
<sequence length="612" mass="71878">MNIIEYIKLCLEKQNKKVEADLIHFNKKINDAATHKLFEKLSNGVITLPFLDQQQKNEMQRELKKLQKIMDDISSKQCAFNIHINKYADTQCKKTFTSALELQHAGQQLLLSTFCNHKTQQQTFLTKYQTLISYIPFWEHAQQLESKYNKIDIDYNHIQSMLDNLQLNQANMKKEQEKTTKIYKVASIQTNPNQFEVIYKEKEIIKEIYKDNPQQQLQIEELKKQIIKLQEEITNLKSQTLLLQAHELTYGLNRMQDIQAGIQMYTQIDNVDSRNSLAQVYQQGKLVAQNIKLARQIYKQNLKFNNLQAMFQYGKIQLINKQKIQKATQYIKQAADQGHIEACLDLAILYYQGIQQNNEYIFQKNTQLAKQYATKGQHTSRGLCDLGIIETDSLKSQHYLNEAIKKEYTPAYYYLGLHYLEDHQKENGLSLLLQGALKQELKCVEELYQYLYEDSLHSNSLNKFQDYLQLLAVTKQSSEAYYYLAICNNNNLQLQQTYYQLGSKLNNQKCINKLQDINKDIQIYSQIIENGQNQALFQLGQHYEQQGKYLNAIDYYKQSKSKQSYNRISEIYKTQIKNDDLAKEYEQLAFVSPRFDTDNEIAQSLIITQSKF</sequence>
<comment type="caution">
    <text evidence="3">The sequence shown here is derived from an EMBL/GenBank/DDBJ whole genome shotgun (WGS) entry which is preliminary data.</text>
</comment>
<evidence type="ECO:0000256" key="1">
    <source>
        <dbReference type="PROSITE-ProRule" id="PRU00339"/>
    </source>
</evidence>
<reference evidence="3" key="1">
    <citation type="submission" date="2021-01" db="EMBL/GenBank/DDBJ databases">
        <authorList>
            <consortium name="Genoscope - CEA"/>
            <person name="William W."/>
        </authorList>
    </citation>
    <scope>NUCLEOTIDE SEQUENCE</scope>
</reference>
<keyword evidence="1" id="KW-0802">TPR repeat</keyword>
<dbReference type="Proteomes" id="UP000689195">
    <property type="component" value="Unassembled WGS sequence"/>
</dbReference>
<dbReference type="PROSITE" id="PS50005">
    <property type="entry name" value="TPR"/>
    <property type="match status" value="1"/>
</dbReference>
<evidence type="ECO:0000256" key="2">
    <source>
        <dbReference type="SAM" id="Coils"/>
    </source>
</evidence>
<organism evidence="3 4">
    <name type="scientific">Paramecium pentaurelia</name>
    <dbReference type="NCBI Taxonomy" id="43138"/>
    <lineage>
        <taxon>Eukaryota</taxon>
        <taxon>Sar</taxon>
        <taxon>Alveolata</taxon>
        <taxon>Ciliophora</taxon>
        <taxon>Intramacronucleata</taxon>
        <taxon>Oligohymenophorea</taxon>
        <taxon>Peniculida</taxon>
        <taxon>Parameciidae</taxon>
        <taxon>Paramecium</taxon>
    </lineage>
</organism>
<accession>A0A8S1XST1</accession>
<dbReference type="OrthoDB" id="300746at2759"/>
<name>A0A8S1XST1_9CILI</name>
<keyword evidence="2" id="KW-0175">Coiled coil</keyword>